<proteinExistence type="predicted"/>
<accession>A0ABP3ZE55</accession>
<dbReference type="RefSeq" id="WP_343937938.1">
    <property type="nucleotide sequence ID" value="NZ_BAAAHP010000005.1"/>
</dbReference>
<sequence length="440" mass="48502">MIGRGRARTPTRRQFLAGCAGIASAGVLGGCGSGSGATPPNRLNVWGGVPPGSGPAALVEAFTAAHPGTEVSYTRFVNDDRGNLKLDTALQGGVDIDVYFTYQTKQLALRAESRMMLDVTDRLAGDAELAPYLDRRNPTALWDGDRVRALATVAEPWFVLFNEAARERAGTPLPTRWTVPEFEQVAREIRSDGVFGTYEVPRTARIALGPDYWFTPEGGSNLADPRFVEWLELGQRAIRDGVAYPWTEVLARHLDAYQQNGFVAGEFATWVTPPFSLRYLHDEENYPHDFRVAAAPLPTTADGTGWDQGQYNNFIMINPRSPRQDLAWEFVRFWVTEGARHMAKGGKIPALGNVPQEEVLASLLGPEPDRWFDVDSFRRVLFDEPAQLYVDSNLTAYAEIDLALSQQQDLCWIGERSPADAMAAVAARATAAIDRNRKAA</sequence>
<dbReference type="PANTHER" id="PTHR43649:SF30">
    <property type="entry name" value="ABC TRANSPORTER SUBSTRATE-BINDING PROTEIN"/>
    <property type="match status" value="1"/>
</dbReference>
<dbReference type="InterPro" id="IPR006311">
    <property type="entry name" value="TAT_signal"/>
</dbReference>
<feature type="chain" id="PRO_5047049265" description="Carbohydrate ABC transporter substrate-binding protein (CUT1 family)" evidence="1">
    <location>
        <begin position="26"/>
        <end position="440"/>
    </location>
</feature>
<dbReference type="InterPro" id="IPR019546">
    <property type="entry name" value="TAT_signal_bac_arc"/>
</dbReference>
<gene>
    <name evidence="2" type="ORF">GCM10009559_02710</name>
</gene>
<dbReference type="PROSITE" id="PS51318">
    <property type="entry name" value="TAT"/>
    <property type="match status" value="1"/>
</dbReference>
<reference evidence="3" key="1">
    <citation type="journal article" date="2019" name="Int. J. Syst. Evol. Microbiol.">
        <title>The Global Catalogue of Microorganisms (GCM) 10K type strain sequencing project: providing services to taxonomists for standard genome sequencing and annotation.</title>
        <authorList>
            <consortium name="The Broad Institute Genomics Platform"/>
            <consortium name="The Broad Institute Genome Sequencing Center for Infectious Disease"/>
            <person name="Wu L."/>
            <person name="Ma J."/>
        </authorList>
    </citation>
    <scope>NUCLEOTIDE SEQUENCE [LARGE SCALE GENOMIC DNA]</scope>
    <source>
        <strain evidence="3">JCM 11117</strain>
    </source>
</reference>
<dbReference type="EMBL" id="BAAAHP010000005">
    <property type="protein sequence ID" value="GAA0920252.1"/>
    <property type="molecule type" value="Genomic_DNA"/>
</dbReference>
<evidence type="ECO:0000313" key="2">
    <source>
        <dbReference type="EMBL" id="GAA0920252.1"/>
    </source>
</evidence>
<evidence type="ECO:0008006" key="4">
    <source>
        <dbReference type="Google" id="ProtNLM"/>
    </source>
</evidence>
<dbReference type="Pfam" id="PF01547">
    <property type="entry name" value="SBP_bac_1"/>
    <property type="match status" value="1"/>
</dbReference>
<dbReference type="SUPFAM" id="SSF53850">
    <property type="entry name" value="Periplasmic binding protein-like II"/>
    <property type="match status" value="1"/>
</dbReference>
<evidence type="ECO:0000313" key="3">
    <source>
        <dbReference type="Proteomes" id="UP001499967"/>
    </source>
</evidence>
<dbReference type="Gene3D" id="3.40.190.10">
    <property type="entry name" value="Periplasmic binding protein-like II"/>
    <property type="match status" value="1"/>
</dbReference>
<dbReference type="NCBIfam" id="TIGR01409">
    <property type="entry name" value="TAT_signal_seq"/>
    <property type="match status" value="1"/>
</dbReference>
<comment type="caution">
    <text evidence="2">The sequence shown here is derived from an EMBL/GenBank/DDBJ whole genome shotgun (WGS) entry which is preliminary data.</text>
</comment>
<feature type="signal peptide" evidence="1">
    <location>
        <begin position="1"/>
        <end position="25"/>
    </location>
</feature>
<dbReference type="InterPro" id="IPR006059">
    <property type="entry name" value="SBP"/>
</dbReference>
<name>A0ABP3ZE55_9PSEU</name>
<protein>
    <recommendedName>
        <fullName evidence="4">Carbohydrate ABC transporter substrate-binding protein (CUT1 family)</fullName>
    </recommendedName>
</protein>
<dbReference type="Proteomes" id="UP001499967">
    <property type="component" value="Unassembled WGS sequence"/>
</dbReference>
<organism evidence="2 3">
    <name type="scientific">Pseudonocardia zijingensis</name>
    <dbReference type="NCBI Taxonomy" id="153376"/>
    <lineage>
        <taxon>Bacteria</taxon>
        <taxon>Bacillati</taxon>
        <taxon>Actinomycetota</taxon>
        <taxon>Actinomycetes</taxon>
        <taxon>Pseudonocardiales</taxon>
        <taxon>Pseudonocardiaceae</taxon>
        <taxon>Pseudonocardia</taxon>
    </lineage>
</organism>
<keyword evidence="3" id="KW-1185">Reference proteome</keyword>
<dbReference type="PROSITE" id="PS51257">
    <property type="entry name" value="PROKAR_LIPOPROTEIN"/>
    <property type="match status" value="1"/>
</dbReference>
<dbReference type="InterPro" id="IPR050490">
    <property type="entry name" value="Bact_solute-bd_prot1"/>
</dbReference>
<evidence type="ECO:0000256" key="1">
    <source>
        <dbReference type="SAM" id="SignalP"/>
    </source>
</evidence>
<dbReference type="PANTHER" id="PTHR43649">
    <property type="entry name" value="ARABINOSE-BINDING PROTEIN-RELATED"/>
    <property type="match status" value="1"/>
</dbReference>
<keyword evidence="1" id="KW-0732">Signal</keyword>